<proteinExistence type="predicted"/>
<dbReference type="EMBL" id="CP102774">
    <property type="protein sequence ID" value="UZF88001.1"/>
    <property type="molecule type" value="Genomic_DNA"/>
</dbReference>
<sequence>MPADADPTRPKEIGTAVHKLVLGRGGHIRHIEAADYKSGAAKLARAAAYEAGECPLLQPDYDQACAIAEAVCEQLAQVHDCHGFNDAASEVVGISHDPTGAWLRCMMDKFEERDGGAIIWDLKSGDQSAEPTTLGRRIANMSYEVQAALYERVVSTIRPDLAGRLRFRWVFVENEAPHLITVAELDNTGLEIGRKKVAAALALWNRCRRENDWPGYPAAVVIAEYPPFAESAWLAREMADESIRDNGLDPFLMRAPWQPPRASKMLETIAP</sequence>
<dbReference type="Pfam" id="PF12684">
    <property type="entry name" value="DUF3799"/>
    <property type="match status" value="1"/>
</dbReference>
<evidence type="ECO:0000313" key="2">
    <source>
        <dbReference type="EMBL" id="UZF88001.1"/>
    </source>
</evidence>
<dbReference type="InterPro" id="IPR024432">
    <property type="entry name" value="Put_RecE_PDDEXK-like_dom"/>
</dbReference>
<evidence type="ECO:0000259" key="1">
    <source>
        <dbReference type="Pfam" id="PF12684"/>
    </source>
</evidence>
<dbReference type="AlphaFoldDB" id="A0A9E8CSZ5"/>
<name>A0A9E8CSZ5_9HYPH</name>
<dbReference type="InterPro" id="IPR011604">
    <property type="entry name" value="PDDEXK-like_dom_sf"/>
</dbReference>
<accession>A0A9E8CSZ5</accession>
<organism evidence="2">
    <name type="scientific">Bosea sp. NBC_00436</name>
    <dbReference type="NCBI Taxonomy" id="2969620"/>
    <lineage>
        <taxon>Bacteria</taxon>
        <taxon>Pseudomonadati</taxon>
        <taxon>Pseudomonadota</taxon>
        <taxon>Alphaproteobacteria</taxon>
        <taxon>Hyphomicrobiales</taxon>
        <taxon>Boseaceae</taxon>
        <taxon>Bosea</taxon>
    </lineage>
</organism>
<reference evidence="2" key="1">
    <citation type="submission" date="2022-08" db="EMBL/GenBank/DDBJ databases">
        <title>Complete Genome Sequences of 2 Bosea sp. soil isolates.</title>
        <authorList>
            <person name="Alvarez Arevalo M."/>
            <person name="Sterndorff E.B."/>
            <person name="Faurdal D."/>
            <person name="Joergensen T.S."/>
            <person name="Weber T."/>
        </authorList>
    </citation>
    <scope>NUCLEOTIDE SEQUENCE</scope>
    <source>
        <strain evidence="2">NBC_00436</strain>
    </source>
</reference>
<dbReference type="Gene3D" id="3.90.320.10">
    <property type="match status" value="1"/>
</dbReference>
<protein>
    <submittedName>
        <fullName evidence="2">PD-(D/E)XK nuclease-like domain-containing protein</fullName>
    </submittedName>
</protein>
<gene>
    <name evidence="2" type="ORF">NWE54_04225</name>
</gene>
<feature type="domain" description="Putative exodeoxyribonuclease 8 PDDEXK-like" evidence="1">
    <location>
        <begin position="62"/>
        <end position="216"/>
    </location>
</feature>